<gene>
    <name evidence="9" type="ORF">BEN47_19380</name>
</gene>
<feature type="transmembrane region" description="Helical" evidence="7">
    <location>
        <begin position="373"/>
        <end position="391"/>
    </location>
</feature>
<reference evidence="9 10" key="1">
    <citation type="submission" date="2016-08" db="EMBL/GenBank/DDBJ databases">
        <title>Hymenobacter coccineus sp. nov., Hymenobacter lapidarius sp. nov. and Hymenobacter glacialis sp. nov., isolated from Antarctic soil.</title>
        <authorList>
            <person name="Sedlacek I."/>
            <person name="Kralova S."/>
            <person name="Kyrova K."/>
            <person name="Maslanova I."/>
            <person name="Stankova E."/>
            <person name="Vrbovska V."/>
            <person name="Nemec M."/>
            <person name="Bartak M."/>
            <person name="Svec P."/>
            <person name="Busse H.-J."/>
            <person name="Pantucek R."/>
        </authorList>
    </citation>
    <scope>NUCLEOTIDE SEQUENCE [LARGE SCALE GENOMIC DNA]</scope>
    <source>
        <strain evidence="9 10">CCM 8643</strain>
    </source>
</reference>
<dbReference type="Pfam" id="PF13632">
    <property type="entry name" value="Glyco_trans_2_3"/>
    <property type="match status" value="1"/>
</dbReference>
<evidence type="ECO:0000256" key="7">
    <source>
        <dbReference type="SAM" id="Phobius"/>
    </source>
</evidence>
<dbReference type="CDD" id="cd06421">
    <property type="entry name" value="CESA_CelA_like"/>
    <property type="match status" value="1"/>
</dbReference>
<evidence type="ECO:0000256" key="2">
    <source>
        <dbReference type="ARBA" id="ARBA00022676"/>
    </source>
</evidence>
<keyword evidence="10" id="KW-1185">Reference proteome</keyword>
<evidence type="ECO:0000313" key="9">
    <source>
        <dbReference type="EMBL" id="OGX81137.1"/>
    </source>
</evidence>
<dbReference type="SUPFAM" id="SSF53448">
    <property type="entry name" value="Nucleotide-diphospho-sugar transferases"/>
    <property type="match status" value="1"/>
</dbReference>
<keyword evidence="3" id="KW-0808">Transferase</keyword>
<feature type="transmembrane region" description="Helical" evidence="7">
    <location>
        <begin position="341"/>
        <end position="361"/>
    </location>
</feature>
<dbReference type="Gene3D" id="3.90.550.10">
    <property type="entry name" value="Spore Coat Polysaccharide Biosynthesis Protein SpsA, Chain A"/>
    <property type="match status" value="1"/>
</dbReference>
<dbReference type="STRING" id="1908237.BEN47_19380"/>
<keyword evidence="2" id="KW-0328">Glycosyltransferase</keyword>
<evidence type="ECO:0000256" key="6">
    <source>
        <dbReference type="ARBA" id="ARBA00023136"/>
    </source>
</evidence>
<dbReference type="InterPro" id="IPR050321">
    <property type="entry name" value="Glycosyltr_2/OpgH_subfam"/>
</dbReference>
<dbReference type="OrthoDB" id="9802773at2"/>
<evidence type="ECO:0000256" key="4">
    <source>
        <dbReference type="ARBA" id="ARBA00022692"/>
    </source>
</evidence>
<dbReference type="PANTHER" id="PTHR43867">
    <property type="entry name" value="CELLULOSE SYNTHASE CATALYTIC SUBUNIT A [UDP-FORMING]"/>
    <property type="match status" value="1"/>
</dbReference>
<dbReference type="AlphaFoldDB" id="A0A1G1SRB9"/>
<feature type="transmembrane region" description="Helical" evidence="7">
    <location>
        <begin position="448"/>
        <end position="468"/>
    </location>
</feature>
<comment type="subcellular location">
    <subcellularLocation>
        <location evidence="1">Membrane</location>
        <topology evidence="1">Multi-pass membrane protein</topology>
    </subcellularLocation>
</comment>
<proteinExistence type="predicted"/>
<dbReference type="Proteomes" id="UP000176294">
    <property type="component" value="Unassembled WGS sequence"/>
</dbReference>
<dbReference type="GO" id="GO:0005886">
    <property type="term" value="C:plasma membrane"/>
    <property type="evidence" value="ECO:0007669"/>
    <property type="project" value="TreeGrafter"/>
</dbReference>
<evidence type="ECO:0000259" key="8">
    <source>
        <dbReference type="Pfam" id="PF13632"/>
    </source>
</evidence>
<evidence type="ECO:0000313" key="10">
    <source>
        <dbReference type="Proteomes" id="UP000176294"/>
    </source>
</evidence>
<feature type="transmembrane region" description="Helical" evidence="7">
    <location>
        <begin position="51"/>
        <end position="75"/>
    </location>
</feature>
<feature type="domain" description="Glycosyltransferase 2-like" evidence="8">
    <location>
        <begin position="172"/>
        <end position="361"/>
    </location>
</feature>
<evidence type="ECO:0000256" key="5">
    <source>
        <dbReference type="ARBA" id="ARBA00022989"/>
    </source>
</evidence>
<comment type="caution">
    <text evidence="9">The sequence shown here is derived from an EMBL/GenBank/DDBJ whole genome shotgun (WGS) entry which is preliminary data.</text>
</comment>
<accession>A0A1G1SRB9</accession>
<feature type="transmembrane region" description="Helical" evidence="7">
    <location>
        <begin position="411"/>
        <end position="428"/>
    </location>
</feature>
<dbReference type="GO" id="GO:0016758">
    <property type="term" value="F:hexosyltransferase activity"/>
    <property type="evidence" value="ECO:0007669"/>
    <property type="project" value="TreeGrafter"/>
</dbReference>
<evidence type="ECO:0000256" key="3">
    <source>
        <dbReference type="ARBA" id="ARBA00022679"/>
    </source>
</evidence>
<dbReference type="EMBL" id="MDZB01000169">
    <property type="protein sequence ID" value="OGX81137.1"/>
    <property type="molecule type" value="Genomic_DNA"/>
</dbReference>
<keyword evidence="5 7" id="KW-1133">Transmembrane helix</keyword>
<feature type="transmembrane region" description="Helical" evidence="7">
    <location>
        <begin position="26"/>
        <end position="45"/>
    </location>
</feature>
<dbReference type="InterPro" id="IPR029044">
    <property type="entry name" value="Nucleotide-diphossugar_trans"/>
</dbReference>
<name>A0A1G1SRB9_9BACT</name>
<dbReference type="InterPro" id="IPR001173">
    <property type="entry name" value="Glyco_trans_2-like"/>
</dbReference>
<organism evidence="9 10">
    <name type="scientific">Hymenobacter lapidarius</name>
    <dbReference type="NCBI Taxonomy" id="1908237"/>
    <lineage>
        <taxon>Bacteria</taxon>
        <taxon>Pseudomonadati</taxon>
        <taxon>Bacteroidota</taxon>
        <taxon>Cytophagia</taxon>
        <taxon>Cytophagales</taxon>
        <taxon>Hymenobacteraceae</taxon>
        <taxon>Hymenobacter</taxon>
    </lineage>
</organism>
<evidence type="ECO:0000256" key="1">
    <source>
        <dbReference type="ARBA" id="ARBA00004141"/>
    </source>
</evidence>
<dbReference type="PANTHER" id="PTHR43867:SF2">
    <property type="entry name" value="CELLULOSE SYNTHASE CATALYTIC SUBUNIT A [UDP-FORMING]"/>
    <property type="match status" value="1"/>
</dbReference>
<keyword evidence="6 7" id="KW-0472">Membrane</keyword>
<dbReference type="RefSeq" id="WP_070730893.1">
    <property type="nucleotide sequence ID" value="NZ_MDZB01000169.1"/>
</dbReference>
<protein>
    <recommendedName>
        <fullName evidence="8">Glycosyltransferase 2-like domain-containing protein</fullName>
    </recommendedName>
</protein>
<feature type="transmembrane region" description="Helical" evidence="7">
    <location>
        <begin position="489"/>
        <end position="508"/>
    </location>
</feature>
<sequence>MKKTDNPALWQYRAAASSTPVRKMGLAVLVVAGAISMVRLGNWWFRPEHVASWPLFLLLTFVFWWGLVRTLIVWISYLRIAKPQRLPPAGGRRVAIFTTSSPGEPLGMFEKTLAACARIRYPHTTYLLDDTQDPRFRAAAERHGAVWLELVGLPGAKAGKINAALARTDEEFILVLDPDHIPFPNFLDEVLGYFEDARVGFVQVAQAYYNQYRSFTARGAAEQTYGFYGPTQMGMHGLNCAVAIGANCTFRRTALASIGGHGIGLAEDLITAIRIHAAGWKSVYSPVIVSRGLVPEDLGSFCKQQLKWARGVQEVLFAELPRLWPQLSGWQRLSYLTVGTYYVSGLTMLLFLLIPYLFFWFGLLPANMDFLEFLGRWIPVGLLSLSIYLYVQRWMCHPGPETGLHWRGMCLKFACWPVFALGCLLSIWNGEIPYIPTAKRAVKQFTTFARPLLAHQALFFLTLGYVVVRRVYFTPESRLALSSADTWGMVSFAGLAFAMTVGGLYAAYQSTTIRPEDPWVGVDLDTIKT</sequence>
<keyword evidence="4 7" id="KW-0812">Transmembrane</keyword>